<dbReference type="STRING" id="1817828.A2722_04635"/>
<dbReference type="AlphaFoldDB" id="A0A1F5PET7"/>
<gene>
    <name evidence="7" type="ORF">A2722_04635</name>
</gene>
<name>A0A1F5PET7_9BACT</name>
<comment type="caution">
    <text evidence="7">The sequence shown here is derived from an EMBL/GenBank/DDBJ whole genome shotgun (WGS) entry which is preliminary data.</text>
</comment>
<evidence type="ECO:0000256" key="5">
    <source>
        <dbReference type="RuleBase" id="RU000660"/>
    </source>
</evidence>
<dbReference type="InterPro" id="IPR047859">
    <property type="entry name" value="Ribosomal_bL17_CS"/>
</dbReference>
<comment type="similarity">
    <text evidence="1 5">Belongs to the bacterial ribosomal protein bL17 family.</text>
</comment>
<dbReference type="Pfam" id="PF01196">
    <property type="entry name" value="Ribosomal_L17"/>
    <property type="match status" value="1"/>
</dbReference>
<dbReference type="EMBL" id="MFEO01000037">
    <property type="protein sequence ID" value="OGE88190.1"/>
    <property type="molecule type" value="Genomic_DNA"/>
</dbReference>
<evidence type="ECO:0000256" key="4">
    <source>
        <dbReference type="ARBA" id="ARBA00035494"/>
    </source>
</evidence>
<dbReference type="Proteomes" id="UP000178377">
    <property type="component" value="Unassembled WGS sequence"/>
</dbReference>
<evidence type="ECO:0000256" key="2">
    <source>
        <dbReference type="ARBA" id="ARBA00022980"/>
    </source>
</evidence>
<dbReference type="PROSITE" id="PS01167">
    <property type="entry name" value="RIBOSOMAL_L17"/>
    <property type="match status" value="1"/>
</dbReference>
<accession>A0A1F5PET7</accession>
<organism evidence="7 8">
    <name type="scientific">Candidatus Doudnabacteria bacterium RIFCSPHIGHO2_01_FULL_50_11</name>
    <dbReference type="NCBI Taxonomy" id="1817828"/>
    <lineage>
        <taxon>Bacteria</taxon>
        <taxon>Candidatus Doudnaibacteriota</taxon>
    </lineage>
</organism>
<dbReference type="PANTHER" id="PTHR14413">
    <property type="entry name" value="RIBOSOMAL PROTEIN L17"/>
    <property type="match status" value="1"/>
</dbReference>
<evidence type="ECO:0000313" key="8">
    <source>
        <dbReference type="Proteomes" id="UP000178377"/>
    </source>
</evidence>
<reference evidence="7 8" key="1">
    <citation type="journal article" date="2016" name="Nat. Commun.">
        <title>Thousands of microbial genomes shed light on interconnected biogeochemical processes in an aquifer system.</title>
        <authorList>
            <person name="Anantharaman K."/>
            <person name="Brown C.T."/>
            <person name="Hug L.A."/>
            <person name="Sharon I."/>
            <person name="Castelle C.J."/>
            <person name="Probst A.J."/>
            <person name="Thomas B.C."/>
            <person name="Singh A."/>
            <person name="Wilkins M.J."/>
            <person name="Karaoz U."/>
            <person name="Brodie E.L."/>
            <person name="Williams K.H."/>
            <person name="Hubbard S.S."/>
            <person name="Banfield J.F."/>
        </authorList>
    </citation>
    <scope>NUCLEOTIDE SEQUENCE [LARGE SCALE GENOMIC DNA]</scope>
</reference>
<evidence type="ECO:0000256" key="6">
    <source>
        <dbReference type="RuleBase" id="RU000661"/>
    </source>
</evidence>
<dbReference type="PANTHER" id="PTHR14413:SF16">
    <property type="entry name" value="LARGE RIBOSOMAL SUBUNIT PROTEIN BL17M"/>
    <property type="match status" value="1"/>
</dbReference>
<keyword evidence="3 5" id="KW-0687">Ribonucleoprotein</keyword>
<evidence type="ECO:0000313" key="7">
    <source>
        <dbReference type="EMBL" id="OGE88190.1"/>
    </source>
</evidence>
<dbReference type="SUPFAM" id="SSF64263">
    <property type="entry name" value="Prokaryotic ribosomal protein L17"/>
    <property type="match status" value="1"/>
</dbReference>
<dbReference type="GO" id="GO:0006412">
    <property type="term" value="P:translation"/>
    <property type="evidence" value="ECO:0007669"/>
    <property type="project" value="InterPro"/>
</dbReference>
<dbReference type="NCBIfam" id="TIGR00059">
    <property type="entry name" value="L17"/>
    <property type="match status" value="1"/>
</dbReference>
<evidence type="ECO:0000256" key="1">
    <source>
        <dbReference type="ARBA" id="ARBA00008777"/>
    </source>
</evidence>
<dbReference type="Gene3D" id="3.90.1030.10">
    <property type="entry name" value="Ribosomal protein L17"/>
    <property type="match status" value="1"/>
</dbReference>
<evidence type="ECO:0000256" key="3">
    <source>
        <dbReference type="ARBA" id="ARBA00023274"/>
    </source>
</evidence>
<dbReference type="InterPro" id="IPR036373">
    <property type="entry name" value="Ribosomal_bL17_sf"/>
</dbReference>
<keyword evidence="2 5" id="KW-0689">Ribosomal protein</keyword>
<proteinExistence type="inferred from homology"/>
<protein>
    <recommendedName>
        <fullName evidence="4 6">50S ribosomal protein L17</fullName>
    </recommendedName>
</protein>
<dbReference type="GO" id="GO:0003735">
    <property type="term" value="F:structural constituent of ribosome"/>
    <property type="evidence" value="ECO:0007669"/>
    <property type="project" value="InterPro"/>
</dbReference>
<dbReference type="InterPro" id="IPR000456">
    <property type="entry name" value="Ribosomal_bL17"/>
</dbReference>
<dbReference type="GO" id="GO:0022625">
    <property type="term" value="C:cytosolic large ribosomal subunit"/>
    <property type="evidence" value="ECO:0007669"/>
    <property type="project" value="TreeGrafter"/>
</dbReference>
<sequence length="113" mass="12915">MRHRKKKKLKIGYDRSRRVLKSMTTALILHEKIDTTSARAKLVRSLVERLITKGKHDNLHAKRQLFSALPPNAARKVFEVLAPKYKARPGGYTRLVRLGAAKDGSIRARIEFV</sequence>